<keyword evidence="2" id="KW-1185">Reference proteome</keyword>
<comment type="caution">
    <text evidence="1">The sequence shown here is derived from an EMBL/GenBank/DDBJ whole genome shotgun (WGS) entry which is preliminary data.</text>
</comment>
<accession>A0A4Y3HXT8</accession>
<protein>
    <submittedName>
        <fullName evidence="1">Uncharacterized protein</fullName>
    </submittedName>
</protein>
<name>A0A4Y3HXT8_9VIBR</name>
<proteinExistence type="predicted"/>
<dbReference type="Proteomes" id="UP000318717">
    <property type="component" value="Unassembled WGS sequence"/>
</dbReference>
<organism evidence="1 2">
    <name type="scientific">Vibrio inusitatus NBRC 102082</name>
    <dbReference type="NCBI Taxonomy" id="1219070"/>
    <lineage>
        <taxon>Bacteria</taxon>
        <taxon>Pseudomonadati</taxon>
        <taxon>Pseudomonadota</taxon>
        <taxon>Gammaproteobacteria</taxon>
        <taxon>Vibrionales</taxon>
        <taxon>Vibrionaceae</taxon>
        <taxon>Vibrio</taxon>
    </lineage>
</organism>
<dbReference type="EMBL" id="BJLF01000010">
    <property type="protein sequence ID" value="GEA51512.1"/>
    <property type="molecule type" value="Genomic_DNA"/>
</dbReference>
<gene>
    <name evidence="1" type="ORF">VIN01S_23160</name>
</gene>
<evidence type="ECO:0000313" key="2">
    <source>
        <dbReference type="Proteomes" id="UP000318717"/>
    </source>
</evidence>
<dbReference type="AlphaFoldDB" id="A0A4Y3HXT8"/>
<reference evidence="1 2" key="1">
    <citation type="submission" date="2019-06" db="EMBL/GenBank/DDBJ databases">
        <title>Whole genome shotgun sequence of Vibrio inusitatus NBRC 102082.</title>
        <authorList>
            <person name="Hosoyama A."/>
            <person name="Uohara A."/>
            <person name="Ohji S."/>
            <person name="Ichikawa N."/>
        </authorList>
    </citation>
    <scope>NUCLEOTIDE SEQUENCE [LARGE SCALE GENOMIC DNA]</scope>
    <source>
        <strain evidence="1 2">NBRC 102082</strain>
    </source>
</reference>
<evidence type="ECO:0000313" key="1">
    <source>
        <dbReference type="EMBL" id="GEA51512.1"/>
    </source>
</evidence>
<sequence>MEDSIQQKRFKQSRIATYYHAQETVVRIAQVKRAPNSIVYLAASLTDKYSKLNIECGKNYDLITPFSSRYRHQHYAIGLLYGR</sequence>